<organism evidence="2 3">
    <name type="scientific">Nisaea acidiphila</name>
    <dbReference type="NCBI Taxonomy" id="1862145"/>
    <lineage>
        <taxon>Bacteria</taxon>
        <taxon>Pseudomonadati</taxon>
        <taxon>Pseudomonadota</taxon>
        <taxon>Alphaproteobacteria</taxon>
        <taxon>Rhodospirillales</taxon>
        <taxon>Thalassobaculaceae</taxon>
        <taxon>Nisaea</taxon>
    </lineage>
</organism>
<keyword evidence="3" id="KW-1185">Reference proteome</keyword>
<gene>
    <name evidence="2" type="ORF">NUH88_03335</name>
</gene>
<dbReference type="Pfam" id="PF10987">
    <property type="entry name" value="DUF2806"/>
    <property type="match status" value="1"/>
</dbReference>
<evidence type="ECO:0000313" key="2">
    <source>
        <dbReference type="EMBL" id="UUX50737.1"/>
    </source>
</evidence>
<evidence type="ECO:0000256" key="1">
    <source>
        <dbReference type="SAM" id="MobiDB-lite"/>
    </source>
</evidence>
<sequence>MTEADRKTPATRRTASRTKKPDAQTFDPACLRFSEMLAYGLGASGRLWLDAVRGGVDRDEDGLAERAAARVNERDLRRQKNIEAIFSLAMTMLKDNAEPDGHVDPDWSVRFIEAAADCGDRAGQEMWAALLVLEAEESGSVPPVTFRVMSMLNRSMIRWVAILAKFRINNFLVRLSDEFFGERELTGDCILLLEEYGLLRTNRDLSKVFSSQKQDCFSTNLLYADKVVRISHDDPGADLTLPCYRLSEAGTALTRAAGRLSRVEADLDYLLEIVKLVEVQGYTVAQADILSRTSETIVSKHSPFCELRTLKR</sequence>
<evidence type="ECO:0000313" key="3">
    <source>
        <dbReference type="Proteomes" id="UP001060336"/>
    </source>
</evidence>
<dbReference type="RefSeq" id="WP_257769962.1">
    <property type="nucleotide sequence ID" value="NZ_CP102480.1"/>
</dbReference>
<name>A0A9J7AWB6_9PROT</name>
<accession>A0A9J7AWB6</accession>
<dbReference type="AlphaFoldDB" id="A0A9J7AWB6"/>
<proteinExistence type="predicted"/>
<feature type="region of interest" description="Disordered" evidence="1">
    <location>
        <begin position="1"/>
        <end position="23"/>
    </location>
</feature>
<reference evidence="2" key="1">
    <citation type="submission" date="2022-08" db="EMBL/GenBank/DDBJ databases">
        <title>Nisaea acidiphila sp. nov., isolated from a marine algal debris and emended description of the genus Nisaea Urios et al. 2008.</title>
        <authorList>
            <person name="Kwon K."/>
        </authorList>
    </citation>
    <scope>NUCLEOTIDE SEQUENCE</scope>
    <source>
        <strain evidence="2">MEBiC11861</strain>
    </source>
</reference>
<dbReference type="KEGG" id="naci:NUH88_03335"/>
<protein>
    <submittedName>
        <fullName evidence="2">DUF2806 domain-containing protein</fullName>
    </submittedName>
</protein>
<dbReference type="InterPro" id="IPR021254">
    <property type="entry name" value="DUF2806"/>
</dbReference>
<dbReference type="Proteomes" id="UP001060336">
    <property type="component" value="Chromosome"/>
</dbReference>
<dbReference type="EMBL" id="CP102480">
    <property type="protein sequence ID" value="UUX50737.1"/>
    <property type="molecule type" value="Genomic_DNA"/>
</dbReference>